<proteinExistence type="predicted"/>
<dbReference type="Proteomes" id="UP000437736">
    <property type="component" value="Unassembled WGS sequence"/>
</dbReference>
<evidence type="ECO:0000313" key="3">
    <source>
        <dbReference type="Proteomes" id="UP000437736"/>
    </source>
</evidence>
<evidence type="ECO:0000313" key="2">
    <source>
        <dbReference type="EMBL" id="MST34627.1"/>
    </source>
</evidence>
<sequence>DRQADADEQRRPDELRQPQPPGVRRFGGFRRRGHRTLPTGSRAAAPSRYPLGYDVAVEEVVAVTVHPSPPARQEGHWAPGSVLAVCAHPDDESFGLGGILDAWARRGIPVALLSFTRGEASTLGADEGALATVRAEELERAAAVLGVGRTTLMDYPDGRLSVQDPRALAAAVEALAVEVRADTLLAFDAGGITGHPDHQRATEAALLAGERLGLPVVAWCLPETVATTLVAEFGVPFVGRPDIEIDLRVAVDRARQR</sequence>
<accession>A0ABW9QY70</accession>
<name>A0ABW9QY70_9ACTN</name>
<reference evidence="2 3" key="1">
    <citation type="submission" date="2019-11" db="EMBL/GenBank/DDBJ databases">
        <title>Acidiferrimicrobium australis gen. nov., sp. nov., an acidophilic and obligately heterotrophic, member of the Actinobacteria that catalyses dissimilatory oxido- reduction of iron isolated from metal-rich acidic water in Chile.</title>
        <authorList>
            <person name="Gonzalez D."/>
            <person name="Huber K."/>
            <person name="Hedrich S."/>
            <person name="Rojas-Villalobos C."/>
            <person name="Quatrini R."/>
            <person name="Dinamarca M.A."/>
            <person name="Schwarz A."/>
            <person name="Canales C."/>
            <person name="Nancucheo I."/>
        </authorList>
    </citation>
    <scope>NUCLEOTIDE SEQUENCE [LARGE SCALE GENOMIC DNA]</scope>
    <source>
        <strain evidence="2 3">USS-CCA1</strain>
    </source>
</reference>
<feature type="non-terminal residue" evidence="2">
    <location>
        <position position="257"/>
    </location>
</feature>
<evidence type="ECO:0008006" key="4">
    <source>
        <dbReference type="Google" id="ProtNLM"/>
    </source>
</evidence>
<protein>
    <recommendedName>
        <fullName evidence="4">PIG-L family deacetylase</fullName>
    </recommendedName>
</protein>
<organism evidence="2 3">
    <name type="scientific">Acidiferrimicrobium australe</name>
    <dbReference type="NCBI Taxonomy" id="2664430"/>
    <lineage>
        <taxon>Bacteria</taxon>
        <taxon>Bacillati</taxon>
        <taxon>Actinomycetota</taxon>
        <taxon>Acidimicrobiia</taxon>
        <taxon>Acidimicrobiales</taxon>
        <taxon>Acidimicrobiaceae</taxon>
        <taxon>Acidiferrimicrobium</taxon>
    </lineage>
</organism>
<dbReference type="SUPFAM" id="SSF102588">
    <property type="entry name" value="LmbE-like"/>
    <property type="match status" value="1"/>
</dbReference>
<feature type="non-terminal residue" evidence="2">
    <location>
        <position position="1"/>
    </location>
</feature>
<gene>
    <name evidence="2" type="ORF">GHK86_18100</name>
</gene>
<dbReference type="Gene3D" id="3.40.50.10320">
    <property type="entry name" value="LmbE-like"/>
    <property type="match status" value="1"/>
</dbReference>
<dbReference type="PANTHER" id="PTHR12993">
    <property type="entry name" value="N-ACETYLGLUCOSAMINYL-PHOSPHATIDYLINOSITOL DE-N-ACETYLASE-RELATED"/>
    <property type="match status" value="1"/>
</dbReference>
<dbReference type="InterPro" id="IPR003737">
    <property type="entry name" value="GlcNAc_PI_deacetylase-related"/>
</dbReference>
<feature type="region of interest" description="Disordered" evidence="1">
    <location>
        <begin position="1"/>
        <end position="43"/>
    </location>
</feature>
<dbReference type="Pfam" id="PF02585">
    <property type="entry name" value="PIG-L"/>
    <property type="match status" value="1"/>
</dbReference>
<dbReference type="EMBL" id="WJHE01001112">
    <property type="protein sequence ID" value="MST34627.1"/>
    <property type="molecule type" value="Genomic_DNA"/>
</dbReference>
<feature type="compositionally biased region" description="Basic and acidic residues" evidence="1">
    <location>
        <begin position="1"/>
        <end position="16"/>
    </location>
</feature>
<dbReference type="PANTHER" id="PTHR12993:SF11">
    <property type="entry name" value="N-ACETYLGLUCOSAMINYL-PHOSPHATIDYLINOSITOL DE-N-ACETYLASE"/>
    <property type="match status" value="1"/>
</dbReference>
<dbReference type="InterPro" id="IPR024078">
    <property type="entry name" value="LmbE-like_dom_sf"/>
</dbReference>
<comment type="caution">
    <text evidence="2">The sequence shown here is derived from an EMBL/GenBank/DDBJ whole genome shotgun (WGS) entry which is preliminary data.</text>
</comment>
<keyword evidence="3" id="KW-1185">Reference proteome</keyword>
<evidence type="ECO:0000256" key="1">
    <source>
        <dbReference type="SAM" id="MobiDB-lite"/>
    </source>
</evidence>